<evidence type="ECO:0000259" key="2">
    <source>
        <dbReference type="Pfam" id="PF00888"/>
    </source>
</evidence>
<evidence type="ECO:0000313" key="3">
    <source>
        <dbReference type="EMBL" id="KAJ0979757.1"/>
    </source>
</evidence>
<dbReference type="AlphaFoldDB" id="A0A9D5HKZ2"/>
<gene>
    <name evidence="3" type="ORF">J5N97_015231</name>
</gene>
<dbReference type="GO" id="GO:0031625">
    <property type="term" value="F:ubiquitin protein ligase binding"/>
    <property type="evidence" value="ECO:0007669"/>
    <property type="project" value="InterPro"/>
</dbReference>
<dbReference type="InterPro" id="IPR045093">
    <property type="entry name" value="Cullin"/>
</dbReference>
<evidence type="ECO:0000313" key="4">
    <source>
        <dbReference type="Proteomes" id="UP001085076"/>
    </source>
</evidence>
<dbReference type="Gene3D" id="1.20.1310.10">
    <property type="entry name" value="Cullin Repeats"/>
    <property type="match status" value="2"/>
</dbReference>
<dbReference type="SUPFAM" id="SSF74788">
    <property type="entry name" value="Cullin repeat-like"/>
    <property type="match status" value="1"/>
</dbReference>
<sequence length="345" mass="39617">MSTQEVDLEDGWAALKILISKLIDRVEGGLKPYSGDEIIDAHRIIYKLCNQKLPHDNDEFLYNRYKTFLSDYFNETVLPSLKDKRNECLLKELTERWPKYLSMVECISCLFDYLDELITVTRSLPSLKIVGVTCFFSLVYTEIHATVKDAVLALIENDSHVLVANSALLKNCIDFFAKMKSVDTDRSYSWDLETALFSKRAEYHQKIASTYISTIEFPEYILMVLNECLDYDDDTLSFTSVNRQPQVSDPTAASVSKPKGTDWIYLKLVYTSEAYVQLCLTEFQVYEEIDATVRDAVLALADKYLNEEDDWTSSHLEESTHLALMKMSIELIDQTIAFADTVHIN</sequence>
<name>A0A9D5HKZ2_9LILI</name>
<reference evidence="3" key="1">
    <citation type="submission" date="2021-03" db="EMBL/GenBank/DDBJ databases">
        <authorList>
            <person name="Li Z."/>
            <person name="Yang C."/>
        </authorList>
    </citation>
    <scope>NUCLEOTIDE SEQUENCE</scope>
    <source>
        <strain evidence="3">Dzin_1.0</strain>
        <tissue evidence="3">Leaf</tissue>
    </source>
</reference>
<dbReference type="InterPro" id="IPR016159">
    <property type="entry name" value="Cullin_repeat-like_dom_sf"/>
</dbReference>
<comment type="caution">
    <text evidence="3">The sequence shown here is derived from an EMBL/GenBank/DDBJ whole genome shotgun (WGS) entry which is preliminary data.</text>
</comment>
<evidence type="ECO:0000256" key="1">
    <source>
        <dbReference type="ARBA" id="ARBA00006019"/>
    </source>
</evidence>
<dbReference type="Proteomes" id="UP001085076">
    <property type="component" value="Miscellaneous, Linkage group lg03"/>
</dbReference>
<dbReference type="EMBL" id="JAGGNH010000003">
    <property type="protein sequence ID" value="KAJ0979757.1"/>
    <property type="molecule type" value="Genomic_DNA"/>
</dbReference>
<proteinExistence type="inferred from homology"/>
<dbReference type="InterPro" id="IPR001373">
    <property type="entry name" value="Cullin_N"/>
</dbReference>
<comment type="similarity">
    <text evidence="1">Belongs to the cullin family.</text>
</comment>
<keyword evidence="4" id="KW-1185">Reference proteome</keyword>
<dbReference type="PANTHER" id="PTHR11932">
    <property type="entry name" value="CULLIN"/>
    <property type="match status" value="1"/>
</dbReference>
<feature type="domain" description="Cullin N-terminal" evidence="2">
    <location>
        <begin position="34"/>
        <end position="224"/>
    </location>
</feature>
<dbReference type="OrthoDB" id="27073at2759"/>
<accession>A0A9D5HKZ2</accession>
<dbReference type="Pfam" id="PF00888">
    <property type="entry name" value="Cullin"/>
    <property type="match status" value="1"/>
</dbReference>
<dbReference type="GO" id="GO:0006511">
    <property type="term" value="P:ubiquitin-dependent protein catabolic process"/>
    <property type="evidence" value="ECO:0007669"/>
    <property type="project" value="InterPro"/>
</dbReference>
<organism evidence="3 4">
    <name type="scientific">Dioscorea zingiberensis</name>
    <dbReference type="NCBI Taxonomy" id="325984"/>
    <lineage>
        <taxon>Eukaryota</taxon>
        <taxon>Viridiplantae</taxon>
        <taxon>Streptophyta</taxon>
        <taxon>Embryophyta</taxon>
        <taxon>Tracheophyta</taxon>
        <taxon>Spermatophyta</taxon>
        <taxon>Magnoliopsida</taxon>
        <taxon>Liliopsida</taxon>
        <taxon>Dioscoreales</taxon>
        <taxon>Dioscoreaceae</taxon>
        <taxon>Dioscorea</taxon>
    </lineage>
</organism>
<protein>
    <recommendedName>
        <fullName evidence="2">Cullin N-terminal domain-containing protein</fullName>
    </recommendedName>
</protein>
<reference evidence="3" key="2">
    <citation type="journal article" date="2022" name="Hortic Res">
        <title>The genome of Dioscorea zingiberensis sheds light on the biosynthesis, origin and evolution of the medicinally important diosgenin saponins.</title>
        <authorList>
            <person name="Li Y."/>
            <person name="Tan C."/>
            <person name="Li Z."/>
            <person name="Guo J."/>
            <person name="Li S."/>
            <person name="Chen X."/>
            <person name="Wang C."/>
            <person name="Dai X."/>
            <person name="Yang H."/>
            <person name="Song W."/>
            <person name="Hou L."/>
            <person name="Xu J."/>
            <person name="Tong Z."/>
            <person name="Xu A."/>
            <person name="Yuan X."/>
            <person name="Wang W."/>
            <person name="Yang Q."/>
            <person name="Chen L."/>
            <person name="Sun Z."/>
            <person name="Wang K."/>
            <person name="Pan B."/>
            <person name="Chen J."/>
            <person name="Bao Y."/>
            <person name="Liu F."/>
            <person name="Qi X."/>
            <person name="Gang D.R."/>
            <person name="Wen J."/>
            <person name="Li J."/>
        </authorList>
    </citation>
    <scope>NUCLEOTIDE SEQUENCE</scope>
    <source>
        <strain evidence="3">Dzin_1.0</strain>
    </source>
</reference>